<evidence type="ECO:0000256" key="4">
    <source>
        <dbReference type="ARBA" id="ARBA00023163"/>
    </source>
</evidence>
<accession>A0AAD4GTB2</accession>
<gene>
    <name evidence="7" type="ORF">FE257_008567</name>
</gene>
<dbReference type="GO" id="GO:0000981">
    <property type="term" value="F:DNA-binding transcription factor activity, RNA polymerase II-specific"/>
    <property type="evidence" value="ECO:0007669"/>
    <property type="project" value="InterPro"/>
</dbReference>
<dbReference type="Gene3D" id="4.10.240.10">
    <property type="entry name" value="Zn(2)-C6 fungal-type DNA-binding domain"/>
    <property type="match status" value="1"/>
</dbReference>
<keyword evidence="2" id="KW-0805">Transcription regulation</keyword>
<dbReference type="CDD" id="cd00067">
    <property type="entry name" value="GAL4"/>
    <property type="match status" value="1"/>
</dbReference>
<reference evidence="7" key="1">
    <citation type="journal article" date="2019" name="Beilstein J. Org. Chem.">
        <title>Nanangenines: drimane sesquiterpenoids as the dominant metabolite cohort of a novel Australian fungus, Aspergillus nanangensis.</title>
        <authorList>
            <person name="Lacey H.J."/>
            <person name="Gilchrist C.L.M."/>
            <person name="Crombie A."/>
            <person name="Kalaitzis J.A."/>
            <person name="Vuong D."/>
            <person name="Rutledge P.J."/>
            <person name="Turner P."/>
            <person name="Pitt J.I."/>
            <person name="Lacey E."/>
            <person name="Chooi Y.H."/>
            <person name="Piggott A.M."/>
        </authorList>
    </citation>
    <scope>NUCLEOTIDE SEQUENCE</scope>
    <source>
        <strain evidence="7">MST-FP2251</strain>
    </source>
</reference>
<sequence length="658" mass="73897">MGARVRRRQQLNKVTNACEPCKKKKVKCSGKNPCERCTSRQIKCVFIEADKKVIVSASYLRKLQENYARQDPTLQWREEKPGSATDDVVNAAEEETITNPLVSATSFYLKDQPSGRYRFCGPSSTWSFSQRVFLLLKNELPSFPSPDLPFHIDGNTWELEWTRTSLESISGVDGLPSLHDFNHLLSVVKFRSHQMLFLVDEEEFVPHLHEFYDQGLDKAKSRPLWFIQYLLIIALGKALIASTRSFKSPPGVVFFERAMSIMPDFVGLHRHPNLGMQVLYLAGLYLVSVDMKDAAYAYISQSLRMCIIEGLYREPPSDLFGVKFANQCRNIWWTAYILDRQLSAIVGAPVSIQDTEVTCSLPFSYDTSSAAPFLTMNAKLSRIVGNILSSVYTASAGQSRSFISTVQSILIDMAAVLKDVDDISARNNHPSLRTLSTSNSHLSLTYHQCIILATRPLFLYLLTNRLKKPTRQRSVAGDLTPTPLRPLLDTALQSAKISVKILSSLHEQASLESFFPFDLDNIFSCTFVIVIAAFIDTSLAPDVLTYISLASQMLNDLVLKGNMVSHLRKKELDLLQQMIQEILNSERQATGVPNGQHSSQPQLDLSYSSPQDTFNGVVGDDEANMSYAHILGLAEQLDNVNDSVWGTEFELDYSNIWI</sequence>
<feature type="domain" description="Zn(2)-C6 fungal-type" evidence="6">
    <location>
        <begin position="17"/>
        <end position="46"/>
    </location>
</feature>
<evidence type="ECO:0000313" key="8">
    <source>
        <dbReference type="Proteomes" id="UP001194746"/>
    </source>
</evidence>
<keyword evidence="1" id="KW-0479">Metal-binding</keyword>
<dbReference type="Pfam" id="PF00172">
    <property type="entry name" value="Zn_clus"/>
    <property type="match status" value="1"/>
</dbReference>
<dbReference type="PANTHER" id="PTHR46910">
    <property type="entry name" value="TRANSCRIPTION FACTOR PDR1"/>
    <property type="match status" value="1"/>
</dbReference>
<dbReference type="PROSITE" id="PS50048">
    <property type="entry name" value="ZN2_CY6_FUNGAL_2"/>
    <property type="match status" value="1"/>
</dbReference>
<evidence type="ECO:0000259" key="6">
    <source>
        <dbReference type="PROSITE" id="PS50048"/>
    </source>
</evidence>
<evidence type="ECO:0000256" key="2">
    <source>
        <dbReference type="ARBA" id="ARBA00023015"/>
    </source>
</evidence>
<evidence type="ECO:0000313" key="7">
    <source>
        <dbReference type="EMBL" id="KAF9888460.1"/>
    </source>
</evidence>
<dbReference type="CDD" id="cd12148">
    <property type="entry name" value="fungal_TF_MHR"/>
    <property type="match status" value="1"/>
</dbReference>
<evidence type="ECO:0000256" key="5">
    <source>
        <dbReference type="ARBA" id="ARBA00023242"/>
    </source>
</evidence>
<proteinExistence type="predicted"/>
<dbReference type="SUPFAM" id="SSF57701">
    <property type="entry name" value="Zn2/Cys6 DNA-binding domain"/>
    <property type="match status" value="1"/>
</dbReference>
<dbReference type="SMART" id="SM00906">
    <property type="entry name" value="Fungal_trans"/>
    <property type="match status" value="1"/>
</dbReference>
<name>A0AAD4GTB2_ASPNN</name>
<dbReference type="PANTHER" id="PTHR46910:SF32">
    <property type="entry name" value="TRANSCRIPTION FACTOR DOMAIN-CONTAINING PROTEIN-RELATED"/>
    <property type="match status" value="1"/>
</dbReference>
<reference evidence="7" key="2">
    <citation type="submission" date="2020-02" db="EMBL/GenBank/DDBJ databases">
        <authorList>
            <person name="Gilchrist C.L.M."/>
            <person name="Chooi Y.-H."/>
        </authorList>
    </citation>
    <scope>NUCLEOTIDE SEQUENCE</scope>
    <source>
        <strain evidence="7">MST-FP2251</strain>
    </source>
</reference>
<dbReference type="GO" id="GO:0009893">
    <property type="term" value="P:positive regulation of metabolic process"/>
    <property type="evidence" value="ECO:0007669"/>
    <property type="project" value="UniProtKB-ARBA"/>
</dbReference>
<comment type="caution">
    <text evidence="7">The sequence shown here is derived from an EMBL/GenBank/DDBJ whole genome shotgun (WGS) entry which is preliminary data.</text>
</comment>
<dbReference type="AlphaFoldDB" id="A0AAD4GTB2"/>
<evidence type="ECO:0000256" key="1">
    <source>
        <dbReference type="ARBA" id="ARBA00022723"/>
    </source>
</evidence>
<protein>
    <recommendedName>
        <fullName evidence="6">Zn(2)-C6 fungal-type domain-containing protein</fullName>
    </recommendedName>
</protein>
<evidence type="ECO:0000256" key="3">
    <source>
        <dbReference type="ARBA" id="ARBA00023125"/>
    </source>
</evidence>
<keyword evidence="4" id="KW-0804">Transcription</keyword>
<dbReference type="GO" id="GO:0003677">
    <property type="term" value="F:DNA binding"/>
    <property type="evidence" value="ECO:0007669"/>
    <property type="project" value="UniProtKB-KW"/>
</dbReference>
<dbReference type="GO" id="GO:0006351">
    <property type="term" value="P:DNA-templated transcription"/>
    <property type="evidence" value="ECO:0007669"/>
    <property type="project" value="InterPro"/>
</dbReference>
<dbReference type="PROSITE" id="PS00463">
    <property type="entry name" value="ZN2_CY6_FUNGAL_1"/>
    <property type="match status" value="1"/>
</dbReference>
<dbReference type="InterPro" id="IPR036864">
    <property type="entry name" value="Zn2-C6_fun-type_DNA-bd_sf"/>
</dbReference>
<dbReference type="Pfam" id="PF04082">
    <property type="entry name" value="Fungal_trans"/>
    <property type="match status" value="1"/>
</dbReference>
<organism evidence="7 8">
    <name type="scientific">Aspergillus nanangensis</name>
    <dbReference type="NCBI Taxonomy" id="2582783"/>
    <lineage>
        <taxon>Eukaryota</taxon>
        <taxon>Fungi</taxon>
        <taxon>Dikarya</taxon>
        <taxon>Ascomycota</taxon>
        <taxon>Pezizomycotina</taxon>
        <taxon>Eurotiomycetes</taxon>
        <taxon>Eurotiomycetidae</taxon>
        <taxon>Eurotiales</taxon>
        <taxon>Aspergillaceae</taxon>
        <taxon>Aspergillus</taxon>
        <taxon>Aspergillus subgen. Circumdati</taxon>
    </lineage>
</organism>
<dbReference type="SMART" id="SM00066">
    <property type="entry name" value="GAL4"/>
    <property type="match status" value="1"/>
</dbReference>
<dbReference type="GO" id="GO:0008270">
    <property type="term" value="F:zinc ion binding"/>
    <property type="evidence" value="ECO:0007669"/>
    <property type="project" value="InterPro"/>
</dbReference>
<keyword evidence="3" id="KW-0238">DNA-binding</keyword>
<keyword evidence="8" id="KW-1185">Reference proteome</keyword>
<dbReference type="InterPro" id="IPR050987">
    <property type="entry name" value="AtrR-like"/>
</dbReference>
<dbReference type="EMBL" id="VCAU01000046">
    <property type="protein sequence ID" value="KAF9888460.1"/>
    <property type="molecule type" value="Genomic_DNA"/>
</dbReference>
<dbReference type="InterPro" id="IPR007219">
    <property type="entry name" value="XnlR_reg_dom"/>
</dbReference>
<dbReference type="Proteomes" id="UP001194746">
    <property type="component" value="Unassembled WGS sequence"/>
</dbReference>
<keyword evidence="5" id="KW-0539">Nucleus</keyword>
<dbReference type="InterPro" id="IPR001138">
    <property type="entry name" value="Zn2Cys6_DnaBD"/>
</dbReference>